<feature type="region of interest" description="Disordered" evidence="1">
    <location>
        <begin position="122"/>
        <end position="144"/>
    </location>
</feature>
<evidence type="ECO:0000256" key="1">
    <source>
        <dbReference type="SAM" id="MobiDB-lite"/>
    </source>
</evidence>
<evidence type="ECO:0000313" key="5">
    <source>
        <dbReference type="Proteomes" id="UP000294881"/>
    </source>
</evidence>
<comment type="caution">
    <text evidence="4">The sequence shown here is derived from an EMBL/GenBank/DDBJ whole genome shotgun (WGS) entry which is preliminary data.</text>
</comment>
<feature type="chain" id="PRO_5020928169" evidence="2">
    <location>
        <begin position="33"/>
        <end position="460"/>
    </location>
</feature>
<dbReference type="GO" id="GO:0016787">
    <property type="term" value="F:hydrolase activity"/>
    <property type="evidence" value="ECO:0007669"/>
    <property type="project" value="UniProtKB-KW"/>
</dbReference>
<accession>A0A4R2H0U3</accession>
<dbReference type="AlphaFoldDB" id="A0A4R2H0U3"/>
<dbReference type="Proteomes" id="UP000294881">
    <property type="component" value="Unassembled WGS sequence"/>
</dbReference>
<keyword evidence="5" id="KW-1185">Reference proteome</keyword>
<name>A0A4R2H0U3_9HYPH</name>
<keyword evidence="2" id="KW-0732">Signal</keyword>
<feature type="domain" description="Cell wall hydrolase SleB" evidence="3">
    <location>
        <begin position="343"/>
        <end position="453"/>
    </location>
</feature>
<dbReference type="EMBL" id="SLWL01000001">
    <property type="protein sequence ID" value="TCO16193.1"/>
    <property type="molecule type" value="Genomic_DNA"/>
</dbReference>
<evidence type="ECO:0000313" key="4">
    <source>
        <dbReference type="EMBL" id="TCO16193.1"/>
    </source>
</evidence>
<reference evidence="4 5" key="1">
    <citation type="submission" date="2019-03" db="EMBL/GenBank/DDBJ databases">
        <title>Genomic Encyclopedia of Type Strains, Phase IV (KMG-IV): sequencing the most valuable type-strain genomes for metagenomic binning, comparative biology and taxonomic classification.</title>
        <authorList>
            <person name="Goeker M."/>
        </authorList>
    </citation>
    <scope>NUCLEOTIDE SEQUENCE [LARGE SCALE GENOMIC DNA]</scope>
    <source>
        <strain evidence="4 5">DSM 22958</strain>
    </source>
</reference>
<dbReference type="Pfam" id="PF07486">
    <property type="entry name" value="Hydrolase_2"/>
    <property type="match status" value="1"/>
</dbReference>
<gene>
    <name evidence="4" type="ORF">EV666_101446</name>
</gene>
<feature type="signal peptide" evidence="2">
    <location>
        <begin position="1"/>
        <end position="32"/>
    </location>
</feature>
<organism evidence="4 5">
    <name type="scientific">Camelimonas lactis</name>
    <dbReference type="NCBI Taxonomy" id="659006"/>
    <lineage>
        <taxon>Bacteria</taxon>
        <taxon>Pseudomonadati</taxon>
        <taxon>Pseudomonadota</taxon>
        <taxon>Alphaproteobacteria</taxon>
        <taxon>Hyphomicrobiales</taxon>
        <taxon>Chelatococcaceae</taxon>
        <taxon>Camelimonas</taxon>
    </lineage>
</organism>
<dbReference type="InterPro" id="IPR011105">
    <property type="entry name" value="Cell_wall_hydrolase_SleB"/>
</dbReference>
<feature type="region of interest" description="Disordered" evidence="1">
    <location>
        <begin position="252"/>
        <end position="271"/>
    </location>
</feature>
<evidence type="ECO:0000259" key="3">
    <source>
        <dbReference type="Pfam" id="PF07486"/>
    </source>
</evidence>
<sequence length="460" mass="49354">MRLRRNRMKWLCATTAPWALGVGMLVSFTASAGQDLSVGVSTGPAPVKYAILDQGDLVPQAPGLVAATLGLSGASLGAPRQAAGIHLASYTNDADLRLFPGPDEVGQAPRDDLKQHVRRLSDPRFPEVQRQRKGDPQTALRSTLSRTGRDAAWIRPATHAGRLLFARDDRLLPRTILMEGPVEVPALEDVLRFEAMDDENDGATAQQSAESSPVAPSAIATGPTDGPDASGLADGPTPEEARKLFGSARRAATFSWRRPSDARDGGTPATPRAMALASATPAPPEATPMEIAAAPVIVAPGQGASIVARLNPGRQSYAGLISPDHMAREQRCLAEAVYFEARSEPAAGQAAVAQVVLNRVKSGLYPTTVCGVVYQNRHRHNACQFSFACEGKRLVTNETVAWRQAVQIARAVYEGQTYVAEVGGATHYHADYVRPRWARKLKKNDVIGRHIFYQLRPGQT</sequence>
<dbReference type="Gene3D" id="1.10.10.2520">
    <property type="entry name" value="Cell wall hydrolase SleB, domain 1"/>
    <property type="match status" value="1"/>
</dbReference>
<feature type="compositionally biased region" description="Basic and acidic residues" evidence="1">
    <location>
        <begin position="122"/>
        <end position="135"/>
    </location>
</feature>
<protein>
    <submittedName>
        <fullName evidence="4">Cell wall hydrolase</fullName>
    </submittedName>
</protein>
<dbReference type="InterPro" id="IPR042047">
    <property type="entry name" value="SleB_dom1"/>
</dbReference>
<proteinExistence type="predicted"/>
<evidence type="ECO:0000256" key="2">
    <source>
        <dbReference type="SAM" id="SignalP"/>
    </source>
</evidence>
<feature type="region of interest" description="Disordered" evidence="1">
    <location>
        <begin position="199"/>
        <end position="240"/>
    </location>
</feature>
<keyword evidence="4" id="KW-0378">Hydrolase</keyword>